<gene>
    <name evidence="2" type="ORF">STRLI_004582</name>
</gene>
<evidence type="ECO:0000313" key="2">
    <source>
        <dbReference type="EMBL" id="WAT98512.1"/>
    </source>
</evidence>
<evidence type="ECO:0000313" key="3">
    <source>
        <dbReference type="Proteomes" id="UP001210609"/>
    </source>
</evidence>
<feature type="transmembrane region" description="Helical" evidence="1">
    <location>
        <begin position="31"/>
        <end position="52"/>
    </location>
</feature>
<dbReference type="RefSeq" id="WP_159487939.1">
    <property type="nucleotide sequence ID" value="NZ_BLIP01000001.1"/>
</dbReference>
<keyword evidence="1" id="KW-0472">Membrane</keyword>
<sequence>MTRTAHLTFTAHFFALLAALGAPRLDLPLSTGACVAAQLVLVVGGCGLAAGWRRW</sequence>
<keyword evidence="1" id="KW-1133">Transmembrane helix</keyword>
<name>A0ABY7IIB9_STRNI</name>
<proteinExistence type="predicted"/>
<evidence type="ECO:0000256" key="1">
    <source>
        <dbReference type="SAM" id="Phobius"/>
    </source>
</evidence>
<keyword evidence="3" id="KW-1185">Reference proteome</keyword>
<reference evidence="2 3" key="1">
    <citation type="submission" date="2022-12" db="EMBL/GenBank/DDBJ databases">
        <authorList>
            <person name="Ruckert C."/>
            <person name="Busche T."/>
            <person name="Kalinowski J."/>
            <person name="Wittmann C."/>
        </authorList>
    </citation>
    <scope>NUCLEOTIDE SEQUENCE [LARGE SCALE GENOMIC DNA]</scope>
    <source>
        <strain evidence="2 3">DSM 40555</strain>
    </source>
</reference>
<dbReference type="Proteomes" id="UP001210609">
    <property type="component" value="Chromosome"/>
</dbReference>
<keyword evidence="1" id="KW-0812">Transmembrane</keyword>
<accession>A0ABY7IIB9</accession>
<organism evidence="2 3">
    <name type="scientific">Streptomyces nigrescens</name>
    <dbReference type="NCBI Taxonomy" id="1920"/>
    <lineage>
        <taxon>Bacteria</taxon>
        <taxon>Bacillati</taxon>
        <taxon>Actinomycetota</taxon>
        <taxon>Actinomycetes</taxon>
        <taxon>Kitasatosporales</taxon>
        <taxon>Streptomycetaceae</taxon>
        <taxon>Streptomyces</taxon>
    </lineage>
</organism>
<protein>
    <submittedName>
        <fullName evidence="2">Uncharacterized protein</fullName>
    </submittedName>
</protein>
<dbReference type="EMBL" id="CP114202">
    <property type="protein sequence ID" value="WAT98512.1"/>
    <property type="molecule type" value="Genomic_DNA"/>
</dbReference>